<dbReference type="AlphaFoldDB" id="A0A7Z1AHG1"/>
<dbReference type="InterPro" id="IPR036249">
    <property type="entry name" value="Thioredoxin-like_sf"/>
</dbReference>
<dbReference type="InterPro" id="IPR024705">
    <property type="entry name" value="Ssp411"/>
</dbReference>
<name>A0A7Z1AHG1_9GAMM</name>
<evidence type="ECO:0000256" key="1">
    <source>
        <dbReference type="ARBA" id="ARBA00008558"/>
    </source>
</evidence>
<dbReference type="OrthoDB" id="9762614at2"/>
<dbReference type="Pfam" id="PF07221">
    <property type="entry name" value="GlcNAc_2-epim"/>
    <property type="match status" value="1"/>
</dbReference>
<dbReference type="InterPro" id="IPR008928">
    <property type="entry name" value="6-hairpin_glycosidase_sf"/>
</dbReference>
<feature type="domain" description="Spermatogenesis-associated protein 20-like TRX" evidence="4">
    <location>
        <begin position="65"/>
        <end position="219"/>
    </location>
</feature>
<evidence type="ECO:0000313" key="5">
    <source>
        <dbReference type="EMBL" id="ODJ89049.1"/>
    </source>
</evidence>
<dbReference type="Pfam" id="PF03190">
    <property type="entry name" value="Thioredox_DsbH"/>
    <property type="match status" value="1"/>
</dbReference>
<dbReference type="SUPFAM" id="SSF48208">
    <property type="entry name" value="Six-hairpin glycosidases"/>
    <property type="match status" value="1"/>
</dbReference>
<keyword evidence="2 5" id="KW-0413">Isomerase</keyword>
<reference evidence="5 6" key="1">
    <citation type="submission" date="2016-06" db="EMBL/GenBank/DDBJ databases">
        <title>Genome sequence of endosymbiont of Candidatus Endolucinida thiodiazotropha.</title>
        <authorList>
            <person name="Poehlein A."/>
            <person name="Koenig S."/>
            <person name="Heiden S.E."/>
            <person name="Thuermer A."/>
            <person name="Voget S."/>
            <person name="Daniel R."/>
            <person name="Markert S."/>
            <person name="Gros O."/>
            <person name="Schweder T."/>
        </authorList>
    </citation>
    <scope>NUCLEOTIDE SEQUENCE [LARGE SCALE GENOMIC DNA]</scope>
    <source>
        <strain evidence="5 6">COS</strain>
    </source>
</reference>
<evidence type="ECO:0000313" key="6">
    <source>
        <dbReference type="Proteomes" id="UP000094769"/>
    </source>
</evidence>
<evidence type="ECO:0000256" key="3">
    <source>
        <dbReference type="SAM" id="Coils"/>
    </source>
</evidence>
<dbReference type="InterPro" id="IPR010819">
    <property type="entry name" value="AGE/CE"/>
</dbReference>
<feature type="coiled-coil region" evidence="3">
    <location>
        <begin position="424"/>
        <end position="458"/>
    </location>
</feature>
<comment type="similarity">
    <text evidence="1">Belongs to the N-acylglucosamine 2-epimerase family.</text>
</comment>
<dbReference type="GO" id="GO:0047736">
    <property type="term" value="F:cellobiose epimerase activity"/>
    <property type="evidence" value="ECO:0007669"/>
    <property type="project" value="UniProtKB-EC"/>
</dbReference>
<accession>A0A7Z1AHG1</accession>
<dbReference type="PIRSF" id="PIRSF006402">
    <property type="entry name" value="UCP006402_thioredoxin"/>
    <property type="match status" value="1"/>
</dbReference>
<dbReference type="EC" id="5.1.3.11" evidence="5"/>
<evidence type="ECO:0000259" key="4">
    <source>
        <dbReference type="Pfam" id="PF03190"/>
    </source>
</evidence>
<keyword evidence="6" id="KW-1185">Reference proteome</keyword>
<evidence type="ECO:0000256" key="2">
    <source>
        <dbReference type="ARBA" id="ARBA00023235"/>
    </source>
</evidence>
<proteinExistence type="inferred from homology"/>
<dbReference type="RefSeq" id="WP_083220525.1">
    <property type="nucleotide sequence ID" value="NZ_MARB01000003.1"/>
</dbReference>
<dbReference type="PANTHER" id="PTHR42899:SF1">
    <property type="entry name" value="SPERMATOGENESIS-ASSOCIATED PROTEIN 20"/>
    <property type="match status" value="1"/>
</dbReference>
<sequence>MSIRTTIILFGLVLGLSSPVHCQTYRVERPPQMEQKLKAAYLSKGISYRPRTEHFNEDGSPRYINRLILEDSPYLLQHAHNPVDWYPWSEEAFARAKRENKPVFLSIGYSPCHWCHVMEKESFEDPAIAALLNEHFIPIKVDRESHPDVDQVYMTAVMLLTGHGGWPMSSFLTPQGKPFYGGTYYTPQQFTSLLQQISRLWRERQKDVEKQAEQVASAVEASNSLAGEAKALDRSVIGSAVDSMHRTFDEIQGGFGQAPKFPREPWLYLLLDQAERSDHRQALQMLETTLDHMARGGIYDQVGGGFHRYSTDYEWLVPHFEKMLYNQAHLSRIYLSAWRLTGREQFRRVATRTLDYILREMTLPEGGFYSATDADSEGEEGLFFVWTMEQISAALAPQDAELANSLYGVTSRGNFEGRNILHLNQDLEEYAEEHNLAIASLRTQLDRINKKLLEVRNRRSPPLRDDKIVTAWNGMMITAFAQAAQILENPEYRKAAIKAAEFIWQHNRRGKGMLWRVHLDGESSIPATQEDYAYLAEALLYLYDLTAEAKWLQRAEELAQALTDRFFDADEGGFFMNEAQSGITAMGRPKDEGSDNAMPSGSSVAIHVLQRLWQRTGKLDYRRQTDALIARFAPSIERNPTSYGYLLTATASHLHGELGGLAYAAQGGIKIEGAVALSSNQLLLSVDIDIPDGWHINSNQPMAKDLIATRLKLSERVQGWQMGPVTYPEEEHQVLAFQQQPLSVFSGKVRLQALVSTEESSPTAPLILPLEIRLQACNDQVCLAPETVTLSLPRPRP</sequence>
<dbReference type="CDD" id="cd02955">
    <property type="entry name" value="SSP411"/>
    <property type="match status" value="1"/>
</dbReference>
<dbReference type="InterPro" id="IPR004879">
    <property type="entry name" value="Ssp411-like_TRX"/>
</dbReference>
<dbReference type="EMBL" id="MARB01000003">
    <property type="protein sequence ID" value="ODJ89049.1"/>
    <property type="molecule type" value="Genomic_DNA"/>
</dbReference>
<dbReference type="GO" id="GO:0005975">
    <property type="term" value="P:carbohydrate metabolic process"/>
    <property type="evidence" value="ECO:0007669"/>
    <property type="project" value="InterPro"/>
</dbReference>
<dbReference type="SUPFAM" id="SSF52833">
    <property type="entry name" value="Thioredoxin-like"/>
    <property type="match status" value="1"/>
</dbReference>
<comment type="caution">
    <text evidence="5">The sequence shown here is derived from an EMBL/GenBank/DDBJ whole genome shotgun (WGS) entry which is preliminary data.</text>
</comment>
<organism evidence="5 6">
    <name type="scientific">Candidatus Thiodiazotropha endolucinida</name>
    <dbReference type="NCBI Taxonomy" id="1655433"/>
    <lineage>
        <taxon>Bacteria</taxon>
        <taxon>Pseudomonadati</taxon>
        <taxon>Pseudomonadota</taxon>
        <taxon>Gammaproteobacteria</taxon>
        <taxon>Chromatiales</taxon>
        <taxon>Sedimenticolaceae</taxon>
        <taxon>Candidatus Thiodiazotropha</taxon>
    </lineage>
</organism>
<dbReference type="InterPro" id="IPR012341">
    <property type="entry name" value="6hp_glycosidase-like_sf"/>
</dbReference>
<protein>
    <submittedName>
        <fullName evidence="5">Cellobiose 2-epimerase</fullName>
        <ecNumber evidence="5">5.1.3.11</ecNumber>
    </submittedName>
</protein>
<dbReference type="PANTHER" id="PTHR42899">
    <property type="entry name" value="SPERMATOGENESIS-ASSOCIATED PROTEIN 20"/>
    <property type="match status" value="1"/>
</dbReference>
<dbReference type="Gene3D" id="3.40.30.10">
    <property type="entry name" value="Glutaredoxin"/>
    <property type="match status" value="1"/>
</dbReference>
<dbReference type="Proteomes" id="UP000094769">
    <property type="component" value="Unassembled WGS sequence"/>
</dbReference>
<gene>
    <name evidence="5" type="ORF">CODIS_06610</name>
</gene>
<dbReference type="Gene3D" id="1.50.10.10">
    <property type="match status" value="2"/>
</dbReference>
<keyword evidence="3" id="KW-0175">Coiled coil</keyword>